<dbReference type="PRINTS" id="PR00420">
    <property type="entry name" value="RNGMNOXGNASE"/>
</dbReference>
<evidence type="ECO:0000256" key="1">
    <source>
        <dbReference type="ARBA" id="ARBA00007992"/>
    </source>
</evidence>
<dbReference type="GO" id="GO:0004497">
    <property type="term" value="F:monooxygenase activity"/>
    <property type="evidence" value="ECO:0007669"/>
    <property type="project" value="UniProtKB-KW"/>
</dbReference>
<evidence type="ECO:0000256" key="3">
    <source>
        <dbReference type="ARBA" id="ARBA00022827"/>
    </source>
</evidence>
<feature type="domain" description="FAD-binding" evidence="6">
    <location>
        <begin position="180"/>
        <end position="217"/>
    </location>
</feature>
<comment type="caution">
    <text evidence="7">The sequence shown here is derived from an EMBL/GenBank/DDBJ whole genome shotgun (WGS) entry which is preliminary data.</text>
</comment>
<dbReference type="SUPFAM" id="SSF51905">
    <property type="entry name" value="FAD/NAD(P)-binding domain"/>
    <property type="match status" value="1"/>
</dbReference>
<reference evidence="7" key="1">
    <citation type="submission" date="2020-04" db="EMBL/GenBank/DDBJ databases">
        <title>Genome Assembly and Annotation of Botryosphaeria dothidea sdau 11-99, a Latent Pathogen of Apple Fruit Ring Rot in China.</title>
        <authorList>
            <person name="Yu C."/>
            <person name="Diao Y."/>
            <person name="Lu Q."/>
            <person name="Zhao J."/>
            <person name="Cui S."/>
            <person name="Peng C."/>
            <person name="He B."/>
            <person name="Liu H."/>
        </authorList>
    </citation>
    <scope>NUCLEOTIDE SEQUENCE [LARGE SCALE GENOMIC DNA]</scope>
    <source>
        <strain evidence="7">Sdau11-99</strain>
    </source>
</reference>
<dbReference type="GO" id="GO:0071949">
    <property type="term" value="F:FAD binding"/>
    <property type="evidence" value="ECO:0007669"/>
    <property type="project" value="InterPro"/>
</dbReference>
<keyword evidence="3" id="KW-0274">FAD</keyword>
<evidence type="ECO:0000313" key="7">
    <source>
        <dbReference type="EMBL" id="KAF4311869.1"/>
    </source>
</evidence>
<accession>A0A8H4J4L2</accession>
<comment type="similarity">
    <text evidence="1">Belongs to the paxM FAD-dependent monooxygenase family.</text>
</comment>
<keyword evidence="2" id="KW-0285">Flavoprotein</keyword>
<dbReference type="PANTHER" id="PTHR13789">
    <property type="entry name" value="MONOOXYGENASE"/>
    <property type="match status" value="1"/>
</dbReference>
<organism evidence="7 8">
    <name type="scientific">Botryosphaeria dothidea</name>
    <dbReference type="NCBI Taxonomy" id="55169"/>
    <lineage>
        <taxon>Eukaryota</taxon>
        <taxon>Fungi</taxon>
        <taxon>Dikarya</taxon>
        <taxon>Ascomycota</taxon>
        <taxon>Pezizomycotina</taxon>
        <taxon>Dothideomycetes</taxon>
        <taxon>Dothideomycetes incertae sedis</taxon>
        <taxon>Botryosphaeriales</taxon>
        <taxon>Botryosphaeriaceae</taxon>
        <taxon>Botryosphaeria</taxon>
    </lineage>
</organism>
<sequence>MRFGEKLVQYLDSDAEVGVVTAKGEKILGDVVLAADGPRSLARQLVLGLPDNKVNSGYAIYRTFFTLTEHRKNPLLTEFCDPNKDMTRMWVGTDLHGIIDTWNRGRDIGWVLTHKVCPLLPLDNHDIGDSWSFPGRKEDVLGYLENGWDERFKEVVGQTPEKQLVDYKLVWREPLKTWLSGSARIAVIGDAAHCHLPSSGQGGAQALEDGVAIALALQRANGDVPLALRVFERIRFNRSHMSSVTNRDDYHRVVWTPEFVKDHPGALSIPCMDWIMEHDARANAEEHFDYLAADVRNDRPGTIKHLALPAGGSYLSIRDEGVKGSNPEITEKHVTQVLVLDV</sequence>
<evidence type="ECO:0000256" key="2">
    <source>
        <dbReference type="ARBA" id="ARBA00022630"/>
    </source>
</evidence>
<dbReference type="InterPro" id="IPR050493">
    <property type="entry name" value="FAD-dep_Monooxygenase_BioMet"/>
</dbReference>
<dbReference type="SUPFAM" id="SSF54373">
    <property type="entry name" value="FAD-linked reductases, C-terminal domain"/>
    <property type="match status" value="1"/>
</dbReference>
<keyword evidence="8" id="KW-1185">Reference proteome</keyword>
<protein>
    <submittedName>
        <fullName evidence="7">Salicylate hydroxylase</fullName>
    </submittedName>
</protein>
<evidence type="ECO:0000256" key="5">
    <source>
        <dbReference type="ARBA" id="ARBA00023033"/>
    </source>
</evidence>
<dbReference type="Gene3D" id="3.50.50.60">
    <property type="entry name" value="FAD/NAD(P)-binding domain"/>
    <property type="match status" value="1"/>
</dbReference>
<proteinExistence type="inferred from homology"/>
<name>A0A8H4J4L2_9PEZI</name>
<evidence type="ECO:0000313" key="8">
    <source>
        <dbReference type="Proteomes" id="UP000572817"/>
    </source>
</evidence>
<dbReference type="AlphaFoldDB" id="A0A8H4J4L2"/>
<dbReference type="PANTHER" id="PTHR13789:SF236">
    <property type="entry name" value="MONOOXYGENASE, PUTATIVE (AFU_ORTHOLOGUE AFUA_6G12060)-RELATED"/>
    <property type="match status" value="1"/>
</dbReference>
<dbReference type="InterPro" id="IPR036188">
    <property type="entry name" value="FAD/NAD-bd_sf"/>
</dbReference>
<dbReference type="EMBL" id="WWBZ02000008">
    <property type="protein sequence ID" value="KAF4311869.1"/>
    <property type="molecule type" value="Genomic_DNA"/>
</dbReference>
<keyword evidence="4" id="KW-0560">Oxidoreductase</keyword>
<dbReference type="InterPro" id="IPR002938">
    <property type="entry name" value="FAD-bd"/>
</dbReference>
<gene>
    <name evidence="7" type="ORF">GTA08_BOTSDO12530</name>
</gene>
<dbReference type="Pfam" id="PF01494">
    <property type="entry name" value="FAD_binding_3"/>
    <property type="match status" value="1"/>
</dbReference>
<dbReference type="Proteomes" id="UP000572817">
    <property type="component" value="Unassembled WGS sequence"/>
</dbReference>
<dbReference type="OrthoDB" id="16820at2759"/>
<evidence type="ECO:0000259" key="6">
    <source>
        <dbReference type="Pfam" id="PF01494"/>
    </source>
</evidence>
<keyword evidence="5" id="KW-0503">Monooxygenase</keyword>
<evidence type="ECO:0000256" key="4">
    <source>
        <dbReference type="ARBA" id="ARBA00023002"/>
    </source>
</evidence>